<dbReference type="InterPro" id="IPR016187">
    <property type="entry name" value="CTDL_fold"/>
</dbReference>
<evidence type="ECO:0000259" key="2">
    <source>
        <dbReference type="PROSITE" id="PS50041"/>
    </source>
</evidence>
<evidence type="ECO:0000256" key="1">
    <source>
        <dbReference type="ARBA" id="ARBA00023157"/>
    </source>
</evidence>
<accession>A0AB34IND6</accession>
<dbReference type="PROSITE" id="PS50041">
    <property type="entry name" value="C_TYPE_LECTIN_2"/>
    <property type="match status" value="4"/>
</dbReference>
<dbReference type="EMBL" id="JBGBPQ010000021">
    <property type="protein sequence ID" value="KAL1503572.1"/>
    <property type="molecule type" value="Genomic_DNA"/>
</dbReference>
<dbReference type="PROSITE" id="PS00615">
    <property type="entry name" value="C_TYPE_LECTIN_1"/>
    <property type="match status" value="2"/>
</dbReference>
<dbReference type="InterPro" id="IPR018378">
    <property type="entry name" value="C-type_lectin_CS"/>
</dbReference>
<dbReference type="PANTHER" id="PTHR22803">
    <property type="entry name" value="MANNOSE, PHOSPHOLIPASE, LECTIN RECEPTOR RELATED"/>
    <property type="match status" value="1"/>
</dbReference>
<gene>
    <name evidence="3" type="ORF">AB1Y20_012050</name>
</gene>
<feature type="domain" description="C-type lectin" evidence="2">
    <location>
        <begin position="266"/>
        <end position="374"/>
    </location>
</feature>
<feature type="domain" description="C-type lectin" evidence="2">
    <location>
        <begin position="14"/>
        <end position="122"/>
    </location>
</feature>
<dbReference type="Gene3D" id="3.10.100.10">
    <property type="entry name" value="Mannose-Binding Protein A, subunit A"/>
    <property type="match status" value="4"/>
</dbReference>
<dbReference type="InterPro" id="IPR050111">
    <property type="entry name" value="C-type_lectin/snaclec_domain"/>
</dbReference>
<keyword evidence="4" id="KW-1185">Reference proteome</keyword>
<dbReference type="AlphaFoldDB" id="A0AB34IND6"/>
<dbReference type="CDD" id="cd00037">
    <property type="entry name" value="CLECT"/>
    <property type="match status" value="3"/>
</dbReference>
<dbReference type="SMART" id="SM00034">
    <property type="entry name" value="CLECT"/>
    <property type="match status" value="4"/>
</dbReference>
<feature type="domain" description="C-type lectin" evidence="2">
    <location>
        <begin position="141"/>
        <end position="248"/>
    </location>
</feature>
<dbReference type="InterPro" id="IPR016186">
    <property type="entry name" value="C-type_lectin-like/link_sf"/>
</dbReference>
<keyword evidence="1" id="KW-1015">Disulfide bond</keyword>
<dbReference type="InterPro" id="IPR001304">
    <property type="entry name" value="C-type_lectin-like"/>
</dbReference>
<evidence type="ECO:0000313" key="3">
    <source>
        <dbReference type="EMBL" id="KAL1503572.1"/>
    </source>
</evidence>
<dbReference type="Pfam" id="PF00059">
    <property type="entry name" value="Lectin_C"/>
    <property type="match status" value="4"/>
</dbReference>
<proteinExistence type="predicted"/>
<dbReference type="SUPFAM" id="SSF56436">
    <property type="entry name" value="C-type lectin-like"/>
    <property type="match status" value="4"/>
</dbReference>
<comment type="caution">
    <text evidence="3">The sequence shown here is derived from an EMBL/GenBank/DDBJ whole genome shotgun (WGS) entry which is preliminary data.</text>
</comment>
<sequence length="498" mass="55791">MASSLSPSSIGTPHLFQEKLTWAEAQAHCQSLGGALPSIQSKHWNDVLYNLTGGETTWIGLSDIKSEGDWVWSDGSSLNFTYWGVGEADGAQFENCGAFWEVRNNDRWFDMTCEDEYQFICLLPSPPPPPSPPSIEKAPRLFQEKLTWAEAQAHCQSLGGELPSIQSKHWNDVLYNLTGGETTWIGLSDIKSEGDWVWSDGSSLNFSYWGVGEPDGAQFENCGAFWEVRNNDKWFDMTCEDEYQFICLLPSPPPPPSPPSIEKAPHLFQEKLAWAEARAHCQSLGGELPSIQSKHWNDVLYNLTGGETTWIGLSDIESEGDWVWSDGSSLNFSYWGVGEPDGAQFENCGAFWEVRNNDKWFDMTCEDEYQFICLLPSPPSAPSLSLERTPHLFEEKLTWAEARTHCQSLGGELPSIHSEHWNDVLYNLTGGETTWIGLSDIENEGDWVWSDGAGLGFTYWGVGEPDGAQFENCGAFCHHRRLPVMCVVLLPMKSSLKR</sequence>
<name>A0AB34IND6_PRYPA</name>
<evidence type="ECO:0000313" key="4">
    <source>
        <dbReference type="Proteomes" id="UP001515480"/>
    </source>
</evidence>
<dbReference type="Proteomes" id="UP001515480">
    <property type="component" value="Unassembled WGS sequence"/>
</dbReference>
<protein>
    <recommendedName>
        <fullName evidence="2">C-type lectin domain-containing protein</fullName>
    </recommendedName>
</protein>
<feature type="domain" description="C-type lectin" evidence="2">
    <location>
        <begin position="391"/>
        <end position="486"/>
    </location>
</feature>
<reference evidence="3 4" key="1">
    <citation type="journal article" date="2024" name="Science">
        <title>Giant polyketide synthase enzymes in the biosynthesis of giant marine polyether toxins.</title>
        <authorList>
            <person name="Fallon T.R."/>
            <person name="Shende V.V."/>
            <person name="Wierzbicki I.H."/>
            <person name="Pendleton A.L."/>
            <person name="Watervoot N.F."/>
            <person name="Auber R.P."/>
            <person name="Gonzalez D.J."/>
            <person name="Wisecaver J.H."/>
            <person name="Moore B.S."/>
        </authorList>
    </citation>
    <scope>NUCLEOTIDE SEQUENCE [LARGE SCALE GENOMIC DNA]</scope>
    <source>
        <strain evidence="3 4">12B1</strain>
    </source>
</reference>
<organism evidence="3 4">
    <name type="scientific">Prymnesium parvum</name>
    <name type="common">Toxic golden alga</name>
    <dbReference type="NCBI Taxonomy" id="97485"/>
    <lineage>
        <taxon>Eukaryota</taxon>
        <taxon>Haptista</taxon>
        <taxon>Haptophyta</taxon>
        <taxon>Prymnesiophyceae</taxon>
        <taxon>Prymnesiales</taxon>
        <taxon>Prymnesiaceae</taxon>
        <taxon>Prymnesium</taxon>
    </lineage>
</organism>